<dbReference type="EMBL" id="BDDD01000258">
    <property type="protein sequence ID" value="GAV62489.1"/>
    <property type="molecule type" value="Genomic_DNA"/>
</dbReference>
<comment type="caution">
    <text evidence="1">The sequence shown here is derived from an EMBL/GenBank/DDBJ whole genome shotgun (WGS) entry which is preliminary data.</text>
</comment>
<keyword evidence="2" id="KW-1185">Reference proteome</keyword>
<dbReference type="Proteomes" id="UP000187406">
    <property type="component" value="Unassembled WGS sequence"/>
</dbReference>
<organism evidence="1 2">
    <name type="scientific">Cephalotus follicularis</name>
    <name type="common">Albany pitcher plant</name>
    <dbReference type="NCBI Taxonomy" id="3775"/>
    <lineage>
        <taxon>Eukaryota</taxon>
        <taxon>Viridiplantae</taxon>
        <taxon>Streptophyta</taxon>
        <taxon>Embryophyta</taxon>
        <taxon>Tracheophyta</taxon>
        <taxon>Spermatophyta</taxon>
        <taxon>Magnoliopsida</taxon>
        <taxon>eudicotyledons</taxon>
        <taxon>Gunneridae</taxon>
        <taxon>Pentapetalae</taxon>
        <taxon>rosids</taxon>
        <taxon>fabids</taxon>
        <taxon>Oxalidales</taxon>
        <taxon>Cephalotaceae</taxon>
        <taxon>Cephalotus</taxon>
    </lineage>
</organism>
<name>A0A1Q3B3H0_CEPFO</name>
<evidence type="ECO:0000313" key="2">
    <source>
        <dbReference type="Proteomes" id="UP000187406"/>
    </source>
</evidence>
<dbReference type="GO" id="GO:0000160">
    <property type="term" value="P:phosphorelay signal transduction system"/>
    <property type="evidence" value="ECO:0007669"/>
    <property type="project" value="InterPro"/>
</dbReference>
<dbReference type="Gene3D" id="1.20.120.160">
    <property type="entry name" value="HPT domain"/>
    <property type="match status" value="1"/>
</dbReference>
<gene>
    <name evidence="1" type="ORF">CFOL_v3_06012</name>
</gene>
<proteinExistence type="predicted"/>
<evidence type="ECO:0000313" key="1">
    <source>
        <dbReference type="EMBL" id="GAV62489.1"/>
    </source>
</evidence>
<sequence length="80" mass="9135">ERSLLDYTKTLVMEGFLDGQFLQLQQLQDEHNPVDAHVLQFKGSSTSIYPENLKGLHCFLNFCEELNSEACLRCLAVCNK</sequence>
<reference evidence="2" key="1">
    <citation type="submission" date="2016-04" db="EMBL/GenBank/DDBJ databases">
        <title>Cephalotus genome sequencing.</title>
        <authorList>
            <person name="Fukushima K."/>
            <person name="Hasebe M."/>
            <person name="Fang X."/>
        </authorList>
    </citation>
    <scope>NUCLEOTIDE SEQUENCE [LARGE SCALE GENOMIC DNA]</scope>
    <source>
        <strain evidence="2">cv. St1</strain>
    </source>
</reference>
<dbReference type="STRING" id="3775.A0A1Q3B3H0"/>
<dbReference type="InParanoid" id="A0A1Q3B3H0"/>
<feature type="non-terminal residue" evidence="1">
    <location>
        <position position="1"/>
    </location>
</feature>
<accession>A0A1Q3B3H0</accession>
<dbReference type="InterPro" id="IPR036641">
    <property type="entry name" value="HPT_dom_sf"/>
</dbReference>
<dbReference type="AlphaFoldDB" id="A0A1Q3B3H0"/>
<protein>
    <submittedName>
        <fullName evidence="1">Uncharacterized protein</fullName>
    </submittedName>
</protein>